<feature type="compositionally biased region" description="Basic residues" evidence="1">
    <location>
        <begin position="122"/>
        <end position="133"/>
    </location>
</feature>
<evidence type="ECO:0000256" key="1">
    <source>
        <dbReference type="SAM" id="MobiDB-lite"/>
    </source>
</evidence>
<evidence type="ECO:0000313" key="3">
    <source>
        <dbReference type="Proteomes" id="UP000572817"/>
    </source>
</evidence>
<dbReference type="Proteomes" id="UP000572817">
    <property type="component" value="Unassembled WGS sequence"/>
</dbReference>
<feature type="compositionally biased region" description="Low complexity" evidence="1">
    <location>
        <begin position="213"/>
        <end position="225"/>
    </location>
</feature>
<feature type="region of interest" description="Disordered" evidence="1">
    <location>
        <begin position="480"/>
        <end position="533"/>
    </location>
</feature>
<feature type="compositionally biased region" description="Low complexity" evidence="1">
    <location>
        <begin position="513"/>
        <end position="524"/>
    </location>
</feature>
<feature type="region of interest" description="Disordered" evidence="1">
    <location>
        <begin position="86"/>
        <end position="168"/>
    </location>
</feature>
<dbReference type="EMBL" id="WWBZ02000001">
    <property type="protein sequence ID" value="KAF4313580.1"/>
    <property type="molecule type" value="Genomic_DNA"/>
</dbReference>
<keyword evidence="3" id="KW-1185">Reference proteome</keyword>
<feature type="compositionally biased region" description="Basic and acidic residues" evidence="1">
    <location>
        <begin position="678"/>
        <end position="689"/>
    </location>
</feature>
<feature type="compositionally biased region" description="Low complexity" evidence="1">
    <location>
        <begin position="368"/>
        <end position="385"/>
    </location>
</feature>
<evidence type="ECO:0000313" key="2">
    <source>
        <dbReference type="EMBL" id="KAF4313580.1"/>
    </source>
</evidence>
<feature type="compositionally biased region" description="Basic residues" evidence="1">
    <location>
        <begin position="264"/>
        <end position="274"/>
    </location>
</feature>
<feature type="region of interest" description="Disordered" evidence="1">
    <location>
        <begin position="348"/>
        <end position="386"/>
    </location>
</feature>
<feature type="compositionally biased region" description="Low complexity" evidence="1">
    <location>
        <begin position="246"/>
        <end position="263"/>
    </location>
</feature>
<gene>
    <name evidence="2" type="ORF">GTA08_BOTSDO01263</name>
</gene>
<feature type="compositionally biased region" description="Pro residues" evidence="1">
    <location>
        <begin position="151"/>
        <end position="163"/>
    </location>
</feature>
<feature type="compositionally biased region" description="Basic residues" evidence="1">
    <location>
        <begin position="690"/>
        <end position="701"/>
    </location>
</feature>
<accession>A0A8H4J5D6</accession>
<comment type="caution">
    <text evidence="2">The sequence shown here is derived from an EMBL/GenBank/DDBJ whole genome shotgun (WGS) entry which is preliminary data.</text>
</comment>
<proteinExistence type="predicted"/>
<sequence length="701" mass="73019">MAEERNSNNGIAASLLSTPGPSLPSTPSTGDAGAHRFSWVPSPRPGSSSSSNDLGISSKPPALAAAAALLPAVPIPALTISSMMTPALGSPLRQPIRPRRVSSAESVEKPAVSSSLQYTPAHHPRQAYQRRSRSYGQAPSPFPMASGALPTTPPRPARSPPPVDSAWRAVHPHPPINAAVGTTIGVSTAAARMSMLTVPKARARPPSMPQFSPPQQQLLQRSLAGETAAGTGAGVALTTAALASLTAAQQQPSPPTQQQQQQPHVRRAYHRHTRTLTPSGPPPALPPSVRPVVSDAASPSSGGAHNARPCTPVQQTMPAHDPYAYPALAPSPALLSLQQRAARQRPLGLRPRRSLGNGGGPSACCGASQYSVSSSSQGTMRSSSSPLSTMVRACEVDVEALREGMKVAEGVRRSVLGDEGDARGGLEVVEQVRGVERSGRWCRVRRGWGVGDGGKKKRGSMVREEAEGDLGFEGRNWVRNASGEESVSEGEGGPVVASEREDSGVELEVTACGESSAESSSGPSENRRSNLSEKSRGFLLPSWNGYLVPKAASSALSQQSFLEAVLAAGKVTPLLLQQHQLDGGEQCLMSASSPGNDGAAPAGCVDGISRSGTIVVRRARSLEELQQQLSAKTTAGMSQEDQGDIAGVGLGLSWLIGVGAGDEQAAQDGKSTTQETDQGAKERLLEMRRVPRTRRRTVGLG</sequence>
<reference evidence="2" key="1">
    <citation type="submission" date="2020-04" db="EMBL/GenBank/DDBJ databases">
        <title>Genome Assembly and Annotation of Botryosphaeria dothidea sdau 11-99, a Latent Pathogen of Apple Fruit Ring Rot in China.</title>
        <authorList>
            <person name="Yu C."/>
            <person name="Diao Y."/>
            <person name="Lu Q."/>
            <person name="Zhao J."/>
            <person name="Cui S."/>
            <person name="Peng C."/>
            <person name="He B."/>
            <person name="Liu H."/>
        </authorList>
    </citation>
    <scope>NUCLEOTIDE SEQUENCE [LARGE SCALE GENOMIC DNA]</scope>
    <source>
        <strain evidence="2">Sdau11-99</strain>
    </source>
</reference>
<name>A0A8H4J5D6_9PEZI</name>
<feature type="region of interest" description="Disordered" evidence="1">
    <location>
        <begin position="1"/>
        <end position="58"/>
    </location>
</feature>
<dbReference type="OrthoDB" id="3944567at2759"/>
<dbReference type="AlphaFoldDB" id="A0A8H4J5D6"/>
<protein>
    <submittedName>
        <fullName evidence="2">Uncharacterized protein</fullName>
    </submittedName>
</protein>
<feature type="region of interest" description="Disordered" evidence="1">
    <location>
        <begin position="663"/>
        <end position="701"/>
    </location>
</feature>
<feature type="compositionally biased region" description="Pro residues" evidence="1">
    <location>
        <begin position="279"/>
        <end position="289"/>
    </location>
</feature>
<feature type="compositionally biased region" description="Low complexity" evidence="1">
    <location>
        <begin position="14"/>
        <end position="30"/>
    </location>
</feature>
<feature type="region of interest" description="Disordered" evidence="1">
    <location>
        <begin position="202"/>
        <end position="225"/>
    </location>
</feature>
<feature type="compositionally biased region" description="Low complexity" evidence="1">
    <location>
        <begin position="38"/>
        <end position="58"/>
    </location>
</feature>
<feature type="region of interest" description="Disordered" evidence="1">
    <location>
        <begin position="246"/>
        <end position="325"/>
    </location>
</feature>
<organism evidence="2 3">
    <name type="scientific">Botryosphaeria dothidea</name>
    <dbReference type="NCBI Taxonomy" id="55169"/>
    <lineage>
        <taxon>Eukaryota</taxon>
        <taxon>Fungi</taxon>
        <taxon>Dikarya</taxon>
        <taxon>Ascomycota</taxon>
        <taxon>Pezizomycotina</taxon>
        <taxon>Dothideomycetes</taxon>
        <taxon>Dothideomycetes incertae sedis</taxon>
        <taxon>Botryosphaeriales</taxon>
        <taxon>Botryosphaeriaceae</taxon>
        <taxon>Botryosphaeria</taxon>
    </lineage>
</organism>